<evidence type="ECO:0000256" key="19">
    <source>
        <dbReference type="ARBA" id="ARBA00030689"/>
    </source>
</evidence>
<accession>A0A8C5QUR6</accession>
<comment type="cofactor">
    <cofactor evidence="2">
        <name>Zn(2+)</name>
        <dbReference type="ChEBI" id="CHEBI:29105"/>
    </cofactor>
</comment>
<dbReference type="SUPFAM" id="SSF56281">
    <property type="entry name" value="Metallo-hydrolase/oxidoreductase"/>
    <property type="match status" value="2"/>
</dbReference>
<keyword evidence="12" id="KW-0255">Endonuclease</keyword>
<evidence type="ECO:0000259" key="26">
    <source>
        <dbReference type="Pfam" id="PF13691"/>
    </source>
</evidence>
<dbReference type="GO" id="GO:0042781">
    <property type="term" value="F:3'-tRNA processing endoribonuclease activity"/>
    <property type="evidence" value="ECO:0007669"/>
    <property type="project" value="UniProtKB-EC"/>
</dbReference>
<dbReference type="GO" id="GO:1990180">
    <property type="term" value="P:mitochondrial tRNA 3'-end processing"/>
    <property type="evidence" value="ECO:0007669"/>
    <property type="project" value="TreeGrafter"/>
</dbReference>
<feature type="domain" description="tRNase Z endonuclease" evidence="26">
    <location>
        <begin position="60"/>
        <end position="119"/>
    </location>
</feature>
<keyword evidence="14" id="KW-0862">Zinc</keyword>
<sequence>MWLLSAACRRRLPGILTMSAGARALCARKARPARDTPRHIKSREKRRGVEQHGPATVYLQVVGAGSRDSGASLYVFSEFNRYLFNCGEGTQRLMQEHKLKIARLDNICVTRMNWSNVGGLSGMLLTLRDSGLPKCVLSGPPQLQKCLEAIKVFSGPLEGIDVAVRPYTEPEYRDETMTVYQVPIFNRKPADGGSPAHLSPQLSPGRQSPKQKSQNAGRDSKELPTGRSLPTSGRWERVPTRDPSLVVSFICKLHDKKGNFLVMKAKEFGLPVGTPAIGPIVAQLKSGKSVIYEGKEFFPEDVCTPQEAGPVFIVVECPSEGFIAPITENETLRSYQEGASKNTAALVVHMTPDHILHDADYKQWMDQFGSHTQHLIMNEDCSTTHNLRSYKSQTQLNLIHSSIFPPLANFQRKEEQTGSHGVRSECLLKYQLRPRLEWQRDLVTDNNPDEFVKEAMDLPGFEDALKECKQLLESYPVQPDGGEPRYPEIVFLGTGSAVPMKTRNVSSTLVNVSPSQSLLLDCGEGTFGQLHRHYGDAIEDVLSRISAVFISHIHADHHTGLLNILLQRQRAGMSTGKRLSPVLVIGPTVLMTWLNQYHDHCQEILHHFNLIPAKFLLDPSEDLNQNQKDLIDSLLRTYGLEKFQTCLVRHCRNAFGCSIIHRSGWKLVFSGDTMPCDALVEIGKNASLLIHEATLEDGLEDEAIEKTHSTTSQAINVGVKMNADFIILNHFSQRYAKLPLFSSDFSDKVGISFDHMKVTLSDLPLIPKLVNPLKVLFAEDLEELEERRERRELRLLKESLQEEDQPNGPKSHAGTKRDLEDGCQGAVTKKLKTN</sequence>
<dbReference type="PANTHER" id="PTHR12553">
    <property type="entry name" value="ZINC PHOSPHODIESTERASE ELAC PROTEIN 2"/>
    <property type="match status" value="1"/>
</dbReference>
<keyword evidence="8" id="KW-0597">Phosphoprotein</keyword>
<keyword evidence="11" id="KW-0479">Metal-binding</keyword>
<evidence type="ECO:0000256" key="9">
    <source>
        <dbReference type="ARBA" id="ARBA00022694"/>
    </source>
</evidence>
<dbReference type="Gene3D" id="3.60.15.10">
    <property type="entry name" value="Ribonuclease Z/Hydroxyacylglutathione hydrolase-like"/>
    <property type="match status" value="2"/>
</dbReference>
<keyword evidence="18" id="KW-1135">Mitochondrion nucleoid</keyword>
<comment type="subcellular location">
    <subcellularLocation>
        <location evidence="4">Mitochondrion matrix</location>
        <location evidence="4">Mitochondrion nucleoid</location>
    </subcellularLocation>
    <subcellularLocation>
        <location evidence="3">Nucleus</location>
    </subcellularLocation>
</comment>
<keyword evidence="9" id="KW-0819">tRNA processing</keyword>
<evidence type="ECO:0000256" key="21">
    <source>
        <dbReference type="ARBA" id="ARBA00032104"/>
    </source>
</evidence>
<dbReference type="AlphaFoldDB" id="A0A8C5QUR6"/>
<keyword evidence="10" id="KW-0540">Nuclease</keyword>
<comment type="function">
    <text evidence="23">Zinc phosphodiesterase, which displays mitochondrial tRNA 3'-processing endonuclease activity. Involved in tRNA maturation, by removing a 3'-trailer from precursor tRNA. Associates with mitochondrial DNA complexes at the nucleoids to initiate RNA processing and ribosome assembly.</text>
</comment>
<comment type="similarity">
    <text evidence="5">Belongs to the RNase Z family.</text>
</comment>
<dbReference type="InterPro" id="IPR036866">
    <property type="entry name" value="RibonucZ/Hydroxyglut_hydro"/>
</dbReference>
<proteinExistence type="inferred from homology"/>
<evidence type="ECO:0000256" key="6">
    <source>
        <dbReference type="ARBA" id="ARBA00012477"/>
    </source>
</evidence>
<evidence type="ECO:0000256" key="12">
    <source>
        <dbReference type="ARBA" id="ARBA00022759"/>
    </source>
</evidence>
<dbReference type="Ensembl" id="ENSLLET00000043495.1">
    <property type="protein sequence ID" value="ENSLLEP00000041818.1"/>
    <property type="gene ID" value="ENSLLEG00000026607.1"/>
</dbReference>
<name>A0A8C5QUR6_9ANUR</name>
<evidence type="ECO:0000256" key="11">
    <source>
        <dbReference type="ARBA" id="ARBA00022723"/>
    </source>
</evidence>
<evidence type="ECO:0000256" key="7">
    <source>
        <dbReference type="ARBA" id="ARBA00013357"/>
    </source>
</evidence>
<feature type="region of interest" description="Disordered" evidence="25">
    <location>
        <begin position="29"/>
        <end position="51"/>
    </location>
</feature>
<evidence type="ECO:0000256" key="25">
    <source>
        <dbReference type="SAM" id="MobiDB-lite"/>
    </source>
</evidence>
<evidence type="ECO:0000256" key="15">
    <source>
        <dbReference type="ARBA" id="ARBA00022946"/>
    </source>
</evidence>
<evidence type="ECO:0000256" key="3">
    <source>
        <dbReference type="ARBA" id="ARBA00004123"/>
    </source>
</evidence>
<dbReference type="EC" id="3.1.26.11" evidence="6"/>
<keyword evidence="15" id="KW-0809">Transit peptide</keyword>
<evidence type="ECO:0000256" key="24">
    <source>
        <dbReference type="ARBA" id="ARBA00047136"/>
    </source>
</evidence>
<evidence type="ECO:0000256" key="18">
    <source>
        <dbReference type="ARBA" id="ARBA00023271"/>
    </source>
</evidence>
<dbReference type="PANTHER" id="PTHR12553:SF49">
    <property type="entry name" value="ZINC PHOSPHODIESTERASE ELAC PROTEIN 2"/>
    <property type="match status" value="1"/>
</dbReference>
<dbReference type="FunFam" id="3.60.15.10:FF:000173">
    <property type="entry name" value="ElaC ribonuclease Z 2"/>
    <property type="match status" value="1"/>
</dbReference>
<dbReference type="OrthoDB" id="527344at2759"/>
<dbReference type="CDD" id="cd07718">
    <property type="entry name" value="RNaseZ_ELAC1_ELAC2-C-term-like_MBL-fold"/>
    <property type="match status" value="1"/>
</dbReference>
<dbReference type="Proteomes" id="UP000694569">
    <property type="component" value="Unplaced"/>
</dbReference>
<dbReference type="GO" id="GO:0046872">
    <property type="term" value="F:metal ion binding"/>
    <property type="evidence" value="ECO:0007669"/>
    <property type="project" value="UniProtKB-KW"/>
</dbReference>
<organism evidence="27 28">
    <name type="scientific">Leptobrachium leishanense</name>
    <name type="common">Leishan spiny toad</name>
    <dbReference type="NCBI Taxonomy" id="445787"/>
    <lineage>
        <taxon>Eukaryota</taxon>
        <taxon>Metazoa</taxon>
        <taxon>Chordata</taxon>
        <taxon>Craniata</taxon>
        <taxon>Vertebrata</taxon>
        <taxon>Euteleostomi</taxon>
        <taxon>Amphibia</taxon>
        <taxon>Batrachia</taxon>
        <taxon>Anura</taxon>
        <taxon>Pelobatoidea</taxon>
        <taxon>Megophryidae</taxon>
        <taxon>Leptobrachium</taxon>
    </lineage>
</organism>
<evidence type="ECO:0000256" key="22">
    <source>
        <dbReference type="ARBA" id="ARBA00032616"/>
    </source>
</evidence>
<feature type="region of interest" description="Disordered" evidence="25">
    <location>
        <begin position="188"/>
        <end position="237"/>
    </location>
</feature>
<keyword evidence="28" id="KW-1185">Reference proteome</keyword>
<feature type="region of interest" description="Disordered" evidence="25">
    <location>
        <begin position="796"/>
        <end position="834"/>
    </location>
</feature>
<evidence type="ECO:0000256" key="13">
    <source>
        <dbReference type="ARBA" id="ARBA00022801"/>
    </source>
</evidence>
<comment type="subunit">
    <text evidence="24">Homodimer. Interacts with PTCD1.</text>
</comment>
<evidence type="ECO:0000256" key="5">
    <source>
        <dbReference type="ARBA" id="ARBA00007823"/>
    </source>
</evidence>
<dbReference type="GeneTree" id="ENSGT00730000111191"/>
<dbReference type="GO" id="GO:0042645">
    <property type="term" value="C:mitochondrial nucleoid"/>
    <property type="evidence" value="ECO:0007669"/>
    <property type="project" value="UniProtKB-SubCell"/>
</dbReference>
<feature type="compositionally biased region" description="Polar residues" evidence="25">
    <location>
        <begin position="200"/>
        <end position="217"/>
    </location>
</feature>
<evidence type="ECO:0000256" key="23">
    <source>
        <dbReference type="ARBA" id="ARBA00046098"/>
    </source>
</evidence>
<evidence type="ECO:0000256" key="10">
    <source>
        <dbReference type="ARBA" id="ARBA00022722"/>
    </source>
</evidence>
<comment type="catalytic activity">
    <reaction evidence="1">
        <text>Endonucleolytic cleavage of RNA, removing extra 3' nucleotides from tRNA precursor, generating 3' termini of tRNAs. A 3'-hydroxy group is left at the tRNA terminus and a 5'-phosphoryl group is left at the trailer molecule.</text>
        <dbReference type="EC" id="3.1.26.11"/>
    </reaction>
</comment>
<evidence type="ECO:0000256" key="14">
    <source>
        <dbReference type="ARBA" id="ARBA00022833"/>
    </source>
</evidence>
<keyword evidence="17" id="KW-0539">Nucleus</keyword>
<dbReference type="InterPro" id="IPR027794">
    <property type="entry name" value="tRNase_Z_dom"/>
</dbReference>
<evidence type="ECO:0000256" key="17">
    <source>
        <dbReference type="ARBA" id="ARBA00023242"/>
    </source>
</evidence>
<dbReference type="Pfam" id="PF13691">
    <property type="entry name" value="Lactamase_B_4"/>
    <property type="match status" value="1"/>
</dbReference>
<evidence type="ECO:0000313" key="27">
    <source>
        <dbReference type="Ensembl" id="ENSLLEP00000041818.1"/>
    </source>
</evidence>
<keyword evidence="13" id="KW-0378">Hydrolase</keyword>
<evidence type="ECO:0000256" key="8">
    <source>
        <dbReference type="ARBA" id="ARBA00022553"/>
    </source>
</evidence>
<evidence type="ECO:0000256" key="16">
    <source>
        <dbReference type="ARBA" id="ARBA00023128"/>
    </source>
</evidence>
<dbReference type="GO" id="GO:0005634">
    <property type="term" value="C:nucleus"/>
    <property type="evidence" value="ECO:0007669"/>
    <property type="project" value="UniProtKB-SubCell"/>
</dbReference>
<dbReference type="InterPro" id="IPR047151">
    <property type="entry name" value="RNZ2-like"/>
</dbReference>
<evidence type="ECO:0000256" key="20">
    <source>
        <dbReference type="ARBA" id="ARBA00030729"/>
    </source>
</evidence>
<dbReference type="Pfam" id="PF23023">
    <property type="entry name" value="Anti-Pycsar_Apyc1"/>
    <property type="match status" value="1"/>
</dbReference>
<evidence type="ECO:0000313" key="28">
    <source>
        <dbReference type="Proteomes" id="UP000694569"/>
    </source>
</evidence>
<evidence type="ECO:0000256" key="2">
    <source>
        <dbReference type="ARBA" id="ARBA00001947"/>
    </source>
</evidence>
<reference evidence="27" key="2">
    <citation type="submission" date="2025-09" db="UniProtKB">
        <authorList>
            <consortium name="Ensembl"/>
        </authorList>
    </citation>
    <scope>IDENTIFICATION</scope>
</reference>
<keyword evidence="16" id="KW-0496">Mitochondrion</keyword>
<dbReference type="FunFam" id="3.60.15.10:FF:000014">
    <property type="entry name" value="Zinc phosphodiesterase ELAC protein 2"/>
    <property type="match status" value="1"/>
</dbReference>
<protein>
    <recommendedName>
        <fullName evidence="7">Zinc phosphodiesterase ELAC protein 2</fullName>
        <ecNumber evidence="6">3.1.26.11</ecNumber>
    </recommendedName>
    <alternativeName>
        <fullName evidence="22">ElaC homolog protein 2</fullName>
    </alternativeName>
    <alternativeName>
        <fullName evidence="20">Ribonuclease Z 2</fullName>
    </alternativeName>
    <alternativeName>
        <fullName evidence="21">tRNA 3 endonuclease 2</fullName>
    </alternativeName>
    <alternativeName>
        <fullName evidence="19">tRNase Z 2</fullName>
    </alternativeName>
</protein>
<reference evidence="27" key="1">
    <citation type="submission" date="2025-08" db="UniProtKB">
        <authorList>
            <consortium name="Ensembl"/>
        </authorList>
    </citation>
    <scope>IDENTIFICATION</scope>
</reference>
<evidence type="ECO:0000256" key="1">
    <source>
        <dbReference type="ARBA" id="ARBA00000402"/>
    </source>
</evidence>
<evidence type="ECO:0000256" key="4">
    <source>
        <dbReference type="ARBA" id="ARBA00004436"/>
    </source>
</evidence>
<gene>
    <name evidence="27" type="primary">ELAC2</name>
</gene>